<protein>
    <submittedName>
        <fullName evidence="4">Unannotated protein</fullName>
    </submittedName>
</protein>
<feature type="domain" description="Butirosin biosynthesis protein H N-terminal" evidence="2">
    <location>
        <begin position="27"/>
        <end position="160"/>
    </location>
</feature>
<gene>
    <name evidence="4" type="ORF">UFOPK3564_03478</name>
</gene>
<feature type="region of interest" description="Disordered" evidence="1">
    <location>
        <begin position="1"/>
        <end position="23"/>
    </location>
</feature>
<dbReference type="InterPro" id="IPR026935">
    <property type="entry name" value="BtrH_N"/>
</dbReference>
<evidence type="ECO:0000313" key="4">
    <source>
        <dbReference type="EMBL" id="CAB4950896.1"/>
    </source>
</evidence>
<proteinExistence type="predicted"/>
<evidence type="ECO:0000259" key="2">
    <source>
        <dbReference type="Pfam" id="PF14399"/>
    </source>
</evidence>
<evidence type="ECO:0000256" key="1">
    <source>
        <dbReference type="SAM" id="MobiDB-lite"/>
    </source>
</evidence>
<organism evidence="4">
    <name type="scientific">freshwater metagenome</name>
    <dbReference type="NCBI Taxonomy" id="449393"/>
    <lineage>
        <taxon>unclassified sequences</taxon>
        <taxon>metagenomes</taxon>
        <taxon>ecological metagenomes</taxon>
    </lineage>
</organism>
<sequence>MGNDSGSVTPSAPPARARAFPHRKAGHCGSGALRDLLEFHGLDYDGIPLSEPMVFGLSGGYGFFYGDEVPGVPFYLVGRSGTMEVDVAGHLGASIDLRQTDDPDEGWAWARASIDRGAPPMVWADIGELEYLRVRMSNTRHDIVIVDYDVEQGVAWVADNDREELQRCSLESLHRARNSAAFPGPNRSATFEYHWPTALPPLRDAFRSAVTTALTNMREGAASVGGLGGHTGLRGVDHLAASFPRWPAIFGDGLPAVLDVLRVLIVKAGTGGAMFRSLQAGFLEETAVGLEDPLVADTAVVFRRLSDAWERLAVEAAAHDHPAADAVLQEIRRLEHDAVAALERHA</sequence>
<dbReference type="Pfam" id="PF16169">
    <property type="entry name" value="DUF4872"/>
    <property type="match status" value="1"/>
</dbReference>
<dbReference type="InterPro" id="IPR032369">
    <property type="entry name" value="DUF4872"/>
</dbReference>
<reference evidence="4" key="1">
    <citation type="submission" date="2020-05" db="EMBL/GenBank/DDBJ databases">
        <authorList>
            <person name="Chiriac C."/>
            <person name="Salcher M."/>
            <person name="Ghai R."/>
            <person name="Kavagutti S V."/>
        </authorList>
    </citation>
    <scope>NUCLEOTIDE SEQUENCE</scope>
</reference>
<evidence type="ECO:0000259" key="3">
    <source>
        <dbReference type="Pfam" id="PF16169"/>
    </source>
</evidence>
<name>A0A6J7K590_9ZZZZ</name>
<feature type="domain" description="DUF4872" evidence="3">
    <location>
        <begin position="171"/>
        <end position="342"/>
    </location>
</feature>
<feature type="compositionally biased region" description="Polar residues" evidence="1">
    <location>
        <begin position="1"/>
        <end position="10"/>
    </location>
</feature>
<accession>A0A6J7K590</accession>
<dbReference type="EMBL" id="CAFBMK010000341">
    <property type="protein sequence ID" value="CAB4950896.1"/>
    <property type="molecule type" value="Genomic_DNA"/>
</dbReference>
<dbReference type="AlphaFoldDB" id="A0A6J7K590"/>
<dbReference type="Pfam" id="PF14399">
    <property type="entry name" value="BtrH_N"/>
    <property type="match status" value="1"/>
</dbReference>